<evidence type="ECO:0000313" key="2">
    <source>
        <dbReference type="EMBL" id="VAW31501.1"/>
    </source>
</evidence>
<protein>
    <submittedName>
        <fullName evidence="2">UPF0339 protein YegP</fullName>
    </submittedName>
</protein>
<feature type="domain" description="DUF1508" evidence="1">
    <location>
        <begin position="63"/>
        <end position="92"/>
    </location>
</feature>
<dbReference type="InterPro" id="IPR010879">
    <property type="entry name" value="DUF1508"/>
</dbReference>
<dbReference type="PANTHER" id="PTHR40606:SF1">
    <property type="entry name" value="UPF0339 PROTEIN YEGP"/>
    <property type="match status" value="1"/>
</dbReference>
<dbReference type="PANTHER" id="PTHR40606">
    <property type="match status" value="1"/>
</dbReference>
<name>A0A3B0UK38_9ZZZZ</name>
<dbReference type="Gene3D" id="3.30.160.160">
    <property type="entry name" value="YegP-like"/>
    <property type="match status" value="2"/>
</dbReference>
<feature type="non-terminal residue" evidence="2">
    <location>
        <position position="92"/>
    </location>
</feature>
<dbReference type="InterPro" id="IPR036913">
    <property type="entry name" value="YegP-like_sf"/>
</dbReference>
<proteinExistence type="predicted"/>
<dbReference type="AlphaFoldDB" id="A0A3B0UK38"/>
<dbReference type="SUPFAM" id="SSF160113">
    <property type="entry name" value="YegP-like"/>
    <property type="match status" value="2"/>
</dbReference>
<sequence>MNHPKFEVYEGKNGKHYFRLTARNGQNVLSSQGYASKASCKNGIESVKNNGTSGDRFEIKEAANGKFYFNLLAGNKQVIGKSQMYASKKSCQ</sequence>
<organism evidence="2">
    <name type="scientific">hydrothermal vent metagenome</name>
    <dbReference type="NCBI Taxonomy" id="652676"/>
    <lineage>
        <taxon>unclassified sequences</taxon>
        <taxon>metagenomes</taxon>
        <taxon>ecological metagenomes</taxon>
    </lineage>
</organism>
<dbReference type="Pfam" id="PF07411">
    <property type="entry name" value="DUF1508"/>
    <property type="match status" value="2"/>
</dbReference>
<accession>A0A3B0UK38</accession>
<dbReference type="InterPro" id="IPR051141">
    <property type="entry name" value="UPF0339_domain"/>
</dbReference>
<reference evidence="2" key="1">
    <citation type="submission" date="2018-06" db="EMBL/GenBank/DDBJ databases">
        <authorList>
            <person name="Zhirakovskaya E."/>
        </authorList>
    </citation>
    <scope>NUCLEOTIDE SEQUENCE</scope>
</reference>
<evidence type="ECO:0000259" key="1">
    <source>
        <dbReference type="Pfam" id="PF07411"/>
    </source>
</evidence>
<dbReference type="EMBL" id="UOEU01000233">
    <property type="protein sequence ID" value="VAW31501.1"/>
    <property type="molecule type" value="Genomic_DNA"/>
</dbReference>
<feature type="domain" description="DUF1508" evidence="1">
    <location>
        <begin position="12"/>
        <end position="57"/>
    </location>
</feature>
<gene>
    <name evidence="2" type="ORF">MNBD_CHLOROFLEXI01-406</name>
</gene>